<comment type="caution">
    <text evidence="4">The sequence shown here is derived from an EMBL/GenBank/DDBJ whole genome shotgun (WGS) entry which is preliminary data.</text>
</comment>
<dbReference type="InterPro" id="IPR000160">
    <property type="entry name" value="GGDEF_dom"/>
</dbReference>
<dbReference type="InterPro" id="IPR029787">
    <property type="entry name" value="Nucleotide_cyclase"/>
</dbReference>
<protein>
    <recommendedName>
        <fullName evidence="1">diguanylate cyclase</fullName>
        <ecNumber evidence="1">2.7.7.65</ecNumber>
    </recommendedName>
</protein>
<dbReference type="Proteomes" id="UP000573499">
    <property type="component" value="Unassembled WGS sequence"/>
</dbReference>
<dbReference type="SUPFAM" id="SSF55073">
    <property type="entry name" value="Nucleotide cyclase"/>
    <property type="match status" value="1"/>
</dbReference>
<sequence>MPTIELTAHGGAGGQIWANNMNLALIHSTVCRDLLEEGELADAVRYCVAQGVEPPVPACSELSRDYERCVERAKETLSDYGWWEKRLKVRDARCRLQESREPLELSQPRVSGQNVVAMDKVPFMADADQADQPGGRRARAAAKRAAACPRHPTKSELLVLLRIARGLMGATDVESVLRTVGLSLAEWRPDAILLMSGDDAGDCYCLDTAHGSACLEPNSGLCRPIRLLAGAGGSAPHRRALTLDQGCQVVSPYTDGVRSGYIALSWNTPPARTVRQLALHLLPGIAELAGVRLGNLLAQLRREDEQSRMQAVTQSRHVAALRASESENVAARELAAQDELTGLQNRRGFLAKSEQCMLIARRQELACAVIFADVDGLKRINDEFGHAAGDALIREVAQLFSSAFRHADVVGRVGGDEFAAFTFDNATPRAIIERIEAKLAQFNGARTGGAAVSLSIGAIRCDIRGRETLSDYLARADAEMYCQKRGSKDRADTQGAQ</sequence>
<dbReference type="InterPro" id="IPR050469">
    <property type="entry name" value="Diguanylate_Cyclase"/>
</dbReference>
<reference evidence="4 5" key="1">
    <citation type="submission" date="2020-07" db="EMBL/GenBank/DDBJ databases">
        <title>Novel species isolated from subtropical streams in China.</title>
        <authorList>
            <person name="Lu H."/>
        </authorList>
    </citation>
    <scope>NUCLEOTIDE SEQUENCE [LARGE SCALE GENOMIC DNA]</scope>
    <source>
        <strain evidence="4 5">LX47W</strain>
    </source>
</reference>
<accession>A0A7W2FAY0</accession>
<dbReference type="EMBL" id="JACEZU010000007">
    <property type="protein sequence ID" value="MBA5688310.1"/>
    <property type="molecule type" value="Genomic_DNA"/>
</dbReference>
<feature type="domain" description="GGDEF" evidence="3">
    <location>
        <begin position="365"/>
        <end position="496"/>
    </location>
</feature>
<dbReference type="PANTHER" id="PTHR45138">
    <property type="entry name" value="REGULATORY COMPONENTS OF SENSORY TRANSDUCTION SYSTEM"/>
    <property type="match status" value="1"/>
</dbReference>
<dbReference type="InterPro" id="IPR043128">
    <property type="entry name" value="Rev_trsase/Diguanyl_cyclase"/>
</dbReference>
<dbReference type="Gene3D" id="3.30.70.270">
    <property type="match status" value="1"/>
</dbReference>
<dbReference type="SMART" id="SM00267">
    <property type="entry name" value="GGDEF"/>
    <property type="match status" value="1"/>
</dbReference>
<dbReference type="GO" id="GO:0052621">
    <property type="term" value="F:diguanylate cyclase activity"/>
    <property type="evidence" value="ECO:0007669"/>
    <property type="project" value="UniProtKB-EC"/>
</dbReference>
<evidence type="ECO:0000313" key="4">
    <source>
        <dbReference type="EMBL" id="MBA5688310.1"/>
    </source>
</evidence>
<evidence type="ECO:0000256" key="1">
    <source>
        <dbReference type="ARBA" id="ARBA00012528"/>
    </source>
</evidence>
<organism evidence="4 5">
    <name type="scientific">Rugamonas apoptosis</name>
    <dbReference type="NCBI Taxonomy" id="2758570"/>
    <lineage>
        <taxon>Bacteria</taxon>
        <taxon>Pseudomonadati</taxon>
        <taxon>Pseudomonadota</taxon>
        <taxon>Betaproteobacteria</taxon>
        <taxon>Burkholderiales</taxon>
        <taxon>Oxalobacteraceae</taxon>
        <taxon>Telluria group</taxon>
        <taxon>Rugamonas</taxon>
    </lineage>
</organism>
<dbReference type="RefSeq" id="WP_182154161.1">
    <property type="nucleotide sequence ID" value="NZ_JACEZU010000007.1"/>
</dbReference>
<dbReference type="PANTHER" id="PTHR45138:SF9">
    <property type="entry name" value="DIGUANYLATE CYCLASE DGCM-RELATED"/>
    <property type="match status" value="1"/>
</dbReference>
<proteinExistence type="predicted"/>
<dbReference type="AlphaFoldDB" id="A0A7W2FAY0"/>
<gene>
    <name evidence="4" type="ORF">H3H39_14780</name>
</gene>
<keyword evidence="5" id="KW-1185">Reference proteome</keyword>
<dbReference type="CDD" id="cd01949">
    <property type="entry name" value="GGDEF"/>
    <property type="match status" value="1"/>
</dbReference>
<dbReference type="PROSITE" id="PS50887">
    <property type="entry name" value="GGDEF"/>
    <property type="match status" value="1"/>
</dbReference>
<dbReference type="Pfam" id="PF00990">
    <property type="entry name" value="GGDEF"/>
    <property type="match status" value="1"/>
</dbReference>
<evidence type="ECO:0000313" key="5">
    <source>
        <dbReference type="Proteomes" id="UP000573499"/>
    </source>
</evidence>
<name>A0A7W2FAY0_9BURK</name>
<dbReference type="EC" id="2.7.7.65" evidence="1"/>
<dbReference type="NCBIfam" id="TIGR00254">
    <property type="entry name" value="GGDEF"/>
    <property type="match status" value="1"/>
</dbReference>
<evidence type="ECO:0000256" key="2">
    <source>
        <dbReference type="ARBA" id="ARBA00034247"/>
    </source>
</evidence>
<evidence type="ECO:0000259" key="3">
    <source>
        <dbReference type="PROSITE" id="PS50887"/>
    </source>
</evidence>
<comment type="catalytic activity">
    <reaction evidence="2">
        <text>2 GTP = 3',3'-c-di-GMP + 2 diphosphate</text>
        <dbReference type="Rhea" id="RHEA:24898"/>
        <dbReference type="ChEBI" id="CHEBI:33019"/>
        <dbReference type="ChEBI" id="CHEBI:37565"/>
        <dbReference type="ChEBI" id="CHEBI:58805"/>
        <dbReference type="EC" id="2.7.7.65"/>
    </reaction>
</comment>